<feature type="domain" description="DUF4387" evidence="2">
    <location>
        <begin position="4"/>
        <end position="100"/>
    </location>
</feature>
<reference evidence="3" key="1">
    <citation type="journal article" date="2014" name="Int. J. Syst. Evol. Microbiol.">
        <title>Complete genome sequence of Corynebacterium casei LMG S-19264T (=DSM 44701T), isolated from a smear-ripened cheese.</title>
        <authorList>
            <consortium name="US DOE Joint Genome Institute (JGI-PGF)"/>
            <person name="Walter F."/>
            <person name="Albersmeier A."/>
            <person name="Kalinowski J."/>
            <person name="Ruckert C."/>
        </authorList>
    </citation>
    <scope>NUCLEOTIDE SEQUENCE</scope>
    <source>
        <strain evidence="3">CCM 7684</strain>
    </source>
</reference>
<dbReference type="InterPro" id="IPR025496">
    <property type="entry name" value="DUF4387"/>
</dbReference>
<accession>A0A8J2VE73</accession>
<keyword evidence="4" id="KW-1185">Reference proteome</keyword>
<protein>
    <submittedName>
        <fullName evidence="3">Acyl-CoA synthetase</fullName>
    </submittedName>
</protein>
<dbReference type="RefSeq" id="WP_188407817.1">
    <property type="nucleotide sequence ID" value="NZ_BMCP01000001.1"/>
</dbReference>
<reference evidence="3" key="2">
    <citation type="submission" date="2020-09" db="EMBL/GenBank/DDBJ databases">
        <authorList>
            <person name="Sun Q."/>
            <person name="Sedlacek I."/>
        </authorList>
    </citation>
    <scope>NUCLEOTIDE SEQUENCE</scope>
    <source>
        <strain evidence="3">CCM 7684</strain>
    </source>
</reference>
<comment type="caution">
    <text evidence="3">The sequence shown here is derived from an EMBL/GenBank/DDBJ whole genome shotgun (WGS) entry which is preliminary data.</text>
</comment>
<evidence type="ECO:0000313" key="4">
    <source>
        <dbReference type="Proteomes" id="UP000602745"/>
    </source>
</evidence>
<evidence type="ECO:0000259" key="2">
    <source>
        <dbReference type="Pfam" id="PF14330"/>
    </source>
</evidence>
<evidence type="ECO:0000256" key="1">
    <source>
        <dbReference type="SAM" id="MobiDB-lite"/>
    </source>
</evidence>
<sequence>MTTLAELARLIRSKNAGPFQLTFDIMFDEVAQYERARDSGAFTREHMADLFHQPPADVDIYFCEHARAVKISMPRPCSQGDLEDSDSHGGQQYAPLMDIEIA</sequence>
<dbReference type="Pfam" id="PF14330">
    <property type="entry name" value="DUF4387"/>
    <property type="match status" value="1"/>
</dbReference>
<name>A0A8J2VE73_9RHOB</name>
<dbReference type="EMBL" id="BMCP01000001">
    <property type="protein sequence ID" value="GGE28410.1"/>
    <property type="molecule type" value="Genomic_DNA"/>
</dbReference>
<gene>
    <name evidence="3" type="ORF">GCM10007276_02000</name>
</gene>
<evidence type="ECO:0000313" key="3">
    <source>
        <dbReference type="EMBL" id="GGE28410.1"/>
    </source>
</evidence>
<feature type="region of interest" description="Disordered" evidence="1">
    <location>
        <begin position="77"/>
        <end position="102"/>
    </location>
</feature>
<dbReference type="Proteomes" id="UP000602745">
    <property type="component" value="Unassembled WGS sequence"/>
</dbReference>
<proteinExistence type="predicted"/>
<dbReference type="AlphaFoldDB" id="A0A8J2VE73"/>
<organism evidence="3 4">
    <name type="scientific">Agaricicola taiwanensis</name>
    <dbReference type="NCBI Taxonomy" id="591372"/>
    <lineage>
        <taxon>Bacteria</taxon>
        <taxon>Pseudomonadati</taxon>
        <taxon>Pseudomonadota</taxon>
        <taxon>Alphaproteobacteria</taxon>
        <taxon>Rhodobacterales</taxon>
        <taxon>Paracoccaceae</taxon>
        <taxon>Agaricicola</taxon>
    </lineage>
</organism>